<dbReference type="CDD" id="cd03397">
    <property type="entry name" value="PAP2_acid_phosphatase"/>
    <property type="match status" value="1"/>
</dbReference>
<dbReference type="AlphaFoldDB" id="A0A2W5C991"/>
<evidence type="ECO:0000313" key="4">
    <source>
        <dbReference type="EMBL" id="PZO91745.1"/>
    </source>
</evidence>
<dbReference type="EMBL" id="QFNN01000005">
    <property type="protein sequence ID" value="PZO91745.1"/>
    <property type="molecule type" value="Genomic_DNA"/>
</dbReference>
<comment type="similarity">
    <text evidence="1">Belongs to the class A bacterial acid phosphatase family.</text>
</comment>
<feature type="signal peptide" evidence="2">
    <location>
        <begin position="1"/>
        <end position="20"/>
    </location>
</feature>
<dbReference type="SUPFAM" id="SSF48317">
    <property type="entry name" value="Acid phosphatase/Vanadium-dependent haloperoxidase"/>
    <property type="match status" value="1"/>
</dbReference>
<comment type="catalytic activity">
    <reaction evidence="1">
        <text>a phosphate monoester + H2O = an alcohol + phosphate</text>
        <dbReference type="Rhea" id="RHEA:15017"/>
        <dbReference type="ChEBI" id="CHEBI:15377"/>
        <dbReference type="ChEBI" id="CHEBI:30879"/>
        <dbReference type="ChEBI" id="CHEBI:43474"/>
        <dbReference type="ChEBI" id="CHEBI:67140"/>
        <dbReference type="EC" id="3.1.3.2"/>
    </reaction>
</comment>
<evidence type="ECO:0000313" key="5">
    <source>
        <dbReference type="Proteomes" id="UP000249066"/>
    </source>
</evidence>
<evidence type="ECO:0000259" key="3">
    <source>
        <dbReference type="SMART" id="SM00014"/>
    </source>
</evidence>
<feature type="chain" id="PRO_5015909464" description="Acid phosphatase" evidence="2">
    <location>
        <begin position="21"/>
        <end position="258"/>
    </location>
</feature>
<sequence length="258" mass="27354">MKRIIIAAMAGALAATPAVVIGQARSGYLTSGAFDIMQVLPPAPQPGSARYEADRRVFRETRPLLDTPRGKLATSDVDYSAPAMMRDFSCAVGAALTPANAPRTLMLISKAGVDTATQSGIAKNANKRLRPFQIDEGRTCQNPEELKGSYDYPSGHTTWGWTWGVILTQLAPDRATPIMARARAFGESRIICGVHNASAVEAGRVTSAATLAAVAAVPAFQSDLAAAKAEMEKLRADPATPRPTGCEEEARLVAQFVN</sequence>
<dbReference type="InterPro" id="IPR000326">
    <property type="entry name" value="PAP2/HPO"/>
</dbReference>
<keyword evidence="2" id="KW-0732">Signal</keyword>
<proteinExistence type="inferred from homology"/>
<dbReference type="InterPro" id="IPR036938">
    <property type="entry name" value="PAP2/HPO_sf"/>
</dbReference>
<organism evidence="4 5">
    <name type="scientific">Sphingomonas sanxanigenens</name>
    <dbReference type="NCBI Taxonomy" id="397260"/>
    <lineage>
        <taxon>Bacteria</taxon>
        <taxon>Pseudomonadati</taxon>
        <taxon>Pseudomonadota</taxon>
        <taxon>Alphaproteobacteria</taxon>
        <taxon>Sphingomonadales</taxon>
        <taxon>Sphingomonadaceae</taxon>
        <taxon>Sphingomonas</taxon>
    </lineage>
</organism>
<dbReference type="InterPro" id="IPR001011">
    <property type="entry name" value="Acid_Pase_classA_bac"/>
</dbReference>
<reference evidence="4 5" key="1">
    <citation type="submission" date="2017-08" db="EMBL/GenBank/DDBJ databases">
        <title>Infants hospitalized years apart are colonized by the same room-sourced microbial strains.</title>
        <authorList>
            <person name="Brooks B."/>
            <person name="Olm M.R."/>
            <person name="Firek B.A."/>
            <person name="Baker R."/>
            <person name="Thomas B.C."/>
            <person name="Morowitz M.J."/>
            <person name="Banfield J.F."/>
        </authorList>
    </citation>
    <scope>NUCLEOTIDE SEQUENCE [LARGE SCALE GENOMIC DNA]</scope>
    <source>
        <strain evidence="4">S2_018_000_R2_101</strain>
    </source>
</reference>
<dbReference type="EC" id="3.1.3.2" evidence="1"/>
<dbReference type="GO" id="GO:0030288">
    <property type="term" value="C:outer membrane-bounded periplasmic space"/>
    <property type="evidence" value="ECO:0007669"/>
    <property type="project" value="InterPro"/>
</dbReference>
<dbReference type="SMART" id="SM00014">
    <property type="entry name" value="acidPPc"/>
    <property type="match status" value="1"/>
</dbReference>
<dbReference type="Gene3D" id="1.20.144.10">
    <property type="entry name" value="Phosphatidic acid phosphatase type 2/haloperoxidase"/>
    <property type="match status" value="1"/>
</dbReference>
<protein>
    <recommendedName>
        <fullName evidence="1">Acid phosphatase</fullName>
        <ecNumber evidence="1">3.1.3.2</ecNumber>
    </recommendedName>
</protein>
<evidence type="ECO:0000256" key="1">
    <source>
        <dbReference type="PIRNR" id="PIRNR000897"/>
    </source>
</evidence>
<dbReference type="Pfam" id="PF01569">
    <property type="entry name" value="PAP2"/>
    <property type="match status" value="1"/>
</dbReference>
<comment type="caution">
    <text evidence="4">The sequence shown here is derived from an EMBL/GenBank/DDBJ whole genome shotgun (WGS) entry which is preliminary data.</text>
</comment>
<gene>
    <name evidence="4" type="ORF">DI623_02245</name>
</gene>
<accession>A0A2W5C991</accession>
<feature type="domain" description="Phosphatidic acid phosphatase type 2/haloperoxidase" evidence="3">
    <location>
        <begin position="104"/>
        <end position="215"/>
    </location>
</feature>
<dbReference type="GO" id="GO:0003993">
    <property type="term" value="F:acid phosphatase activity"/>
    <property type="evidence" value="ECO:0007669"/>
    <property type="project" value="UniProtKB-EC"/>
</dbReference>
<dbReference type="PIRSF" id="PIRSF000897">
    <property type="entry name" value="Acid_Ptase_ClsA"/>
    <property type="match status" value="1"/>
</dbReference>
<name>A0A2W5C991_9SPHN</name>
<evidence type="ECO:0000256" key="2">
    <source>
        <dbReference type="SAM" id="SignalP"/>
    </source>
</evidence>
<keyword evidence="1" id="KW-0378">Hydrolase</keyword>
<dbReference type="PRINTS" id="PR00483">
    <property type="entry name" value="BACPHPHTASE"/>
</dbReference>
<dbReference type="Proteomes" id="UP000249066">
    <property type="component" value="Unassembled WGS sequence"/>
</dbReference>